<dbReference type="STRING" id="1827387.A4S15_00585"/>
<dbReference type="GO" id="GO:0030170">
    <property type="term" value="F:pyridoxal phosphate binding"/>
    <property type="evidence" value="ECO:0007669"/>
    <property type="project" value="UniProtKB-UniRule"/>
</dbReference>
<evidence type="ECO:0000256" key="7">
    <source>
        <dbReference type="PIRSR" id="PIRSR600183-50"/>
    </source>
</evidence>
<dbReference type="GO" id="GO:0009089">
    <property type="term" value="P:lysine biosynthetic process via diaminopimelate"/>
    <property type="evidence" value="ECO:0007669"/>
    <property type="project" value="UniProtKB-UniRule"/>
</dbReference>
<evidence type="ECO:0000256" key="3">
    <source>
        <dbReference type="ARBA" id="ARBA00022898"/>
    </source>
</evidence>
<keyword evidence="5" id="KW-0028">Amino-acid biosynthesis</keyword>
<dbReference type="Pfam" id="PF00278">
    <property type="entry name" value="Orn_DAP_Arg_deC"/>
    <property type="match status" value="1"/>
</dbReference>
<evidence type="ECO:0000256" key="1">
    <source>
        <dbReference type="ARBA" id="ARBA00001933"/>
    </source>
</evidence>
<keyword evidence="4 5" id="KW-0456">Lyase</keyword>
<feature type="binding site" evidence="5">
    <location>
        <position position="321"/>
    </location>
    <ligand>
        <name>substrate</name>
    </ligand>
</feature>
<evidence type="ECO:0000313" key="11">
    <source>
        <dbReference type="EMBL" id="OQW50137.1"/>
    </source>
</evidence>
<feature type="binding site" evidence="5">
    <location>
        <begin position="278"/>
        <end position="281"/>
    </location>
    <ligand>
        <name>pyridoxal 5'-phosphate</name>
        <dbReference type="ChEBI" id="CHEBI:597326"/>
    </ligand>
</feature>
<sequence>MHHFHYRNGILHAEDVDLARLVADTGTPAYVYSSATLERHMRVFRAAFAPLPVDIFYAMKANGNLSVLRTVARLGGGVDVVSEGEIRKALAAGVPAERIVFSGVGKSDGELHYAVSRNIQQINVETPGELYRLSAIAGALRRSVNTVLRINPAIGAGAHAKITTGDESNKFGISHADALRLYGEGTRLPGILMRGFAVHIGSQIFDLDQPEEAFGRLVELVRAARAAGYNVTHLDLGGGLGVHYDAREAGSEDEGRVKTYAAMVRRVTHGLDVHLGFEPGRVIIANAGILLARVVALNVRAERTFVVLDAGMNDLVRPAMYDAHHDIWPLQQHSDAARQPYDVVGPICESSDSFAVQRLLPPLEIGAFVAFMSAGAYGASMSSTYNQRLLVPEILVDGPRYAVIRPRQTYEELIGLDRLAPWLTEG</sequence>
<accession>A0A1W9HSC5</accession>
<dbReference type="PRINTS" id="PR01181">
    <property type="entry name" value="DAPDCRBXLASE"/>
</dbReference>
<feature type="modified residue" description="N6-(pyridoxal phosphate)lysine" evidence="5 7">
    <location>
        <position position="60"/>
    </location>
</feature>
<dbReference type="InterPro" id="IPR029066">
    <property type="entry name" value="PLP-binding_barrel"/>
</dbReference>
<evidence type="ECO:0000256" key="4">
    <source>
        <dbReference type="ARBA" id="ARBA00023239"/>
    </source>
</evidence>
<dbReference type="Gene3D" id="3.20.20.10">
    <property type="entry name" value="Alanine racemase"/>
    <property type="match status" value="1"/>
</dbReference>
<feature type="binding site" evidence="5">
    <location>
        <position position="239"/>
    </location>
    <ligand>
        <name>pyridoxal 5'-phosphate</name>
        <dbReference type="ChEBI" id="CHEBI:597326"/>
    </ligand>
</feature>
<comment type="caution">
    <text evidence="11">The sequence shown here is derived from an EMBL/GenBank/DDBJ whole genome shotgun (WGS) entry which is preliminary data.</text>
</comment>
<keyword evidence="3 5" id="KW-0663">Pyridoxal phosphate</keyword>
<feature type="active site" description="Proton donor" evidence="7">
    <location>
        <position position="348"/>
    </location>
</feature>
<keyword evidence="5 8" id="KW-0457">Lysine biosynthesis</keyword>
<dbReference type="RefSeq" id="WP_376800132.1">
    <property type="nucleotide sequence ID" value="NZ_DBNB01000028.1"/>
</dbReference>
<dbReference type="SUPFAM" id="SSF51419">
    <property type="entry name" value="PLP-binding barrel"/>
    <property type="match status" value="1"/>
</dbReference>
<dbReference type="GO" id="GO:0008836">
    <property type="term" value="F:diaminopimelate decarboxylase activity"/>
    <property type="evidence" value="ECO:0007669"/>
    <property type="project" value="UniProtKB-UniRule"/>
</dbReference>
<evidence type="ECO:0000313" key="12">
    <source>
        <dbReference type="Proteomes" id="UP000192872"/>
    </source>
</evidence>
<organism evidence="11 12">
    <name type="scientific">Candidatus Raskinella chloraquaticus</name>
    <dbReference type="NCBI Taxonomy" id="1951219"/>
    <lineage>
        <taxon>Bacteria</taxon>
        <taxon>Pseudomonadati</taxon>
        <taxon>Pseudomonadota</taxon>
        <taxon>Alphaproteobacteria</taxon>
        <taxon>Hyphomicrobiales</taxon>
        <taxon>Phreatobacteraceae</taxon>
        <taxon>Candidatus Raskinella</taxon>
    </lineage>
</organism>
<dbReference type="EC" id="4.1.1.20" evidence="5 6"/>
<dbReference type="AlphaFoldDB" id="A0A1W9HSC5"/>
<dbReference type="Pfam" id="PF02784">
    <property type="entry name" value="Orn_Arg_deC_N"/>
    <property type="match status" value="1"/>
</dbReference>
<evidence type="ECO:0000256" key="5">
    <source>
        <dbReference type="HAMAP-Rule" id="MF_02120"/>
    </source>
</evidence>
<evidence type="ECO:0000256" key="8">
    <source>
        <dbReference type="RuleBase" id="RU003738"/>
    </source>
</evidence>
<protein>
    <recommendedName>
        <fullName evidence="5 6">Diaminopimelate decarboxylase</fullName>
        <shortName evidence="5">DAP decarboxylase</shortName>
        <shortName evidence="5">DAPDC</shortName>
        <ecNumber evidence="5 6">4.1.1.20</ecNumber>
    </recommendedName>
</protein>
<dbReference type="InterPro" id="IPR022653">
    <property type="entry name" value="De-COase2_pyr-phos_BS"/>
</dbReference>
<dbReference type="Proteomes" id="UP000192872">
    <property type="component" value="Unassembled WGS sequence"/>
</dbReference>
<dbReference type="PROSITE" id="PS00879">
    <property type="entry name" value="ODR_DC_2_2"/>
    <property type="match status" value="1"/>
</dbReference>
<dbReference type="InterPro" id="IPR009006">
    <property type="entry name" value="Ala_racemase/Decarboxylase_C"/>
</dbReference>
<comment type="pathway">
    <text evidence="5 8">Amino-acid biosynthesis; L-lysine biosynthesis via DAP pathway; L-lysine from DL-2,6-diaminopimelate: step 1/1.</text>
</comment>
<dbReference type="InterPro" id="IPR002986">
    <property type="entry name" value="DAP_deCOOHase_LysA"/>
</dbReference>
<gene>
    <name evidence="5" type="primary">lysA</name>
    <name evidence="11" type="ORF">A4S15_00585</name>
</gene>
<comment type="cofactor">
    <cofactor evidence="1 5 7 8">
        <name>pyridoxal 5'-phosphate</name>
        <dbReference type="ChEBI" id="CHEBI:597326"/>
    </cofactor>
</comment>
<dbReference type="InterPro" id="IPR022644">
    <property type="entry name" value="De-COase2_N"/>
</dbReference>
<feature type="binding site" evidence="5">
    <location>
        <position position="317"/>
    </location>
    <ligand>
        <name>substrate</name>
    </ligand>
</feature>
<dbReference type="InterPro" id="IPR000183">
    <property type="entry name" value="Orn/DAP/Arg_de-COase"/>
</dbReference>
<feature type="binding site" evidence="5">
    <location>
        <position position="377"/>
    </location>
    <ligand>
        <name>substrate</name>
    </ligand>
</feature>
<dbReference type="EMBL" id="LWDL01000026">
    <property type="protein sequence ID" value="OQW50137.1"/>
    <property type="molecule type" value="Genomic_DNA"/>
</dbReference>
<comment type="subunit">
    <text evidence="5">Homodimer.</text>
</comment>
<dbReference type="SUPFAM" id="SSF50621">
    <property type="entry name" value="Alanine racemase C-terminal domain-like"/>
    <property type="match status" value="1"/>
</dbReference>
<keyword evidence="2 5" id="KW-0210">Decarboxylase</keyword>
<dbReference type="CDD" id="cd06828">
    <property type="entry name" value="PLPDE_III_DapDC"/>
    <property type="match status" value="1"/>
</dbReference>
<evidence type="ECO:0000259" key="10">
    <source>
        <dbReference type="Pfam" id="PF02784"/>
    </source>
</evidence>
<dbReference type="InterPro" id="IPR022643">
    <property type="entry name" value="De-COase2_C"/>
</dbReference>
<dbReference type="PANTHER" id="PTHR43727:SF2">
    <property type="entry name" value="GROUP IV DECARBOXYLASE"/>
    <property type="match status" value="1"/>
</dbReference>
<dbReference type="Gene3D" id="2.40.37.10">
    <property type="entry name" value="Lyase, Ornithine Decarboxylase, Chain A, domain 1"/>
    <property type="match status" value="1"/>
</dbReference>
<evidence type="ECO:0000256" key="6">
    <source>
        <dbReference type="NCBIfam" id="TIGR01048"/>
    </source>
</evidence>
<dbReference type="InterPro" id="IPR022657">
    <property type="entry name" value="De-COase2_CS"/>
</dbReference>
<dbReference type="NCBIfam" id="TIGR01048">
    <property type="entry name" value="lysA"/>
    <property type="match status" value="1"/>
</dbReference>
<feature type="binding site" evidence="5">
    <location>
        <position position="377"/>
    </location>
    <ligand>
        <name>pyridoxal 5'-phosphate</name>
        <dbReference type="ChEBI" id="CHEBI:597326"/>
    </ligand>
</feature>
<dbReference type="UniPathway" id="UPA00034">
    <property type="reaction ID" value="UER00027"/>
</dbReference>
<feature type="binding site" evidence="5">
    <location>
        <position position="349"/>
    </location>
    <ligand>
        <name>substrate</name>
    </ligand>
</feature>
<dbReference type="HAMAP" id="MF_02120">
    <property type="entry name" value="LysA"/>
    <property type="match status" value="1"/>
</dbReference>
<dbReference type="PROSITE" id="PS00878">
    <property type="entry name" value="ODR_DC_2_1"/>
    <property type="match status" value="1"/>
</dbReference>
<comment type="function">
    <text evidence="5">Specifically catalyzes the decarboxylation of meso-diaminopimelate (meso-DAP) to L-lysine.</text>
</comment>
<feature type="domain" description="Orn/DAP/Arg decarboxylase 2 C-terminal" evidence="9">
    <location>
        <begin position="30"/>
        <end position="375"/>
    </location>
</feature>
<name>A0A1W9HSC5_9HYPH</name>
<feature type="domain" description="Orn/DAP/Arg decarboxylase 2 N-terminal" evidence="10">
    <location>
        <begin position="35"/>
        <end position="285"/>
    </location>
</feature>
<dbReference type="PRINTS" id="PR01179">
    <property type="entry name" value="ODADCRBXLASE"/>
</dbReference>
<feature type="binding site" evidence="5">
    <location>
        <position position="281"/>
    </location>
    <ligand>
        <name>substrate</name>
    </ligand>
</feature>
<proteinExistence type="inferred from homology"/>
<evidence type="ECO:0000256" key="2">
    <source>
        <dbReference type="ARBA" id="ARBA00022793"/>
    </source>
</evidence>
<comment type="catalytic activity">
    <reaction evidence="5 8">
        <text>meso-2,6-diaminopimelate + H(+) = L-lysine + CO2</text>
        <dbReference type="Rhea" id="RHEA:15101"/>
        <dbReference type="ChEBI" id="CHEBI:15378"/>
        <dbReference type="ChEBI" id="CHEBI:16526"/>
        <dbReference type="ChEBI" id="CHEBI:32551"/>
        <dbReference type="ChEBI" id="CHEBI:57791"/>
        <dbReference type="EC" id="4.1.1.20"/>
    </reaction>
</comment>
<evidence type="ECO:0000259" key="9">
    <source>
        <dbReference type="Pfam" id="PF00278"/>
    </source>
</evidence>
<dbReference type="FunFam" id="3.20.20.10:FF:000003">
    <property type="entry name" value="Diaminopimelate decarboxylase"/>
    <property type="match status" value="1"/>
</dbReference>
<comment type="similarity">
    <text evidence="5">Belongs to the Orn/Lys/Arg decarboxylase class-II family. LysA subfamily.</text>
</comment>
<dbReference type="PANTHER" id="PTHR43727">
    <property type="entry name" value="DIAMINOPIMELATE DECARBOXYLASE"/>
    <property type="match status" value="1"/>
</dbReference>
<reference evidence="11 12" key="1">
    <citation type="journal article" date="2017" name="Water Res.">
        <title>Comammox in drinking water systems.</title>
        <authorList>
            <person name="Wang Y."/>
            <person name="Ma L."/>
            <person name="Mao Y."/>
            <person name="Jiang X."/>
            <person name="Xia Y."/>
            <person name="Yu K."/>
            <person name="Li B."/>
            <person name="Zhang T."/>
        </authorList>
    </citation>
    <scope>NUCLEOTIDE SEQUENCE [LARGE SCALE GENOMIC DNA]</scope>
    <source>
        <strain evidence="11">SG_bin8</strain>
    </source>
</reference>